<evidence type="ECO:0008006" key="5">
    <source>
        <dbReference type="Google" id="ProtNLM"/>
    </source>
</evidence>
<evidence type="ECO:0000256" key="1">
    <source>
        <dbReference type="SAM" id="Phobius"/>
    </source>
</evidence>
<feature type="signal peptide" evidence="2">
    <location>
        <begin position="1"/>
        <end position="25"/>
    </location>
</feature>
<keyword evidence="1" id="KW-0812">Transmembrane</keyword>
<reference evidence="3 4" key="1">
    <citation type="journal article" date="2004" name="Proc. Natl. Acad. Sci. U.S.A.">
        <title>Genomic analysis of Bacteroides fragilis reveals extensive DNA inversions regulating cell surface adaptation.</title>
        <authorList>
            <person name="Kuwahara T."/>
            <person name="Yamashita A."/>
            <person name="Hirakawa H."/>
            <person name="Nakayama H."/>
            <person name="Toh H."/>
            <person name="Okada N."/>
            <person name="Kuhara S."/>
            <person name="Hattori M."/>
            <person name="Hayashi T."/>
            <person name="Ohnishi Y."/>
        </authorList>
    </citation>
    <scope>NUCLEOTIDE SEQUENCE [LARGE SCALE GENOMIC DNA]</scope>
    <source>
        <strain evidence="3 4">YCH46</strain>
    </source>
</reference>
<dbReference type="Proteomes" id="UP000002197">
    <property type="component" value="Chromosome"/>
</dbReference>
<proteinExistence type="predicted"/>
<keyword evidence="1" id="KW-1133">Transmembrane helix</keyword>
<feature type="transmembrane region" description="Helical" evidence="1">
    <location>
        <begin position="71"/>
        <end position="91"/>
    </location>
</feature>
<evidence type="ECO:0000313" key="3">
    <source>
        <dbReference type="EMBL" id="BAD46955.1"/>
    </source>
</evidence>
<sequence length="101" mass="11431">MKSKKTICFCTCISASWLRSVISFLALVSVPSKSSTRSLYFISRFCLGFEGAKVVVLGISSNRMQVNSELMIRSLFDTLLYVCAIGEFIFFKIKNKYTIFV</sequence>
<dbReference type="AlphaFoldDB" id="Q64ZX1"/>
<organism evidence="3 4">
    <name type="scientific">Bacteroides fragilis (strain YCH46)</name>
    <dbReference type="NCBI Taxonomy" id="295405"/>
    <lineage>
        <taxon>Bacteria</taxon>
        <taxon>Pseudomonadati</taxon>
        <taxon>Bacteroidota</taxon>
        <taxon>Bacteroidia</taxon>
        <taxon>Bacteroidales</taxon>
        <taxon>Bacteroidaceae</taxon>
        <taxon>Bacteroides</taxon>
    </lineage>
</organism>
<evidence type="ECO:0000256" key="2">
    <source>
        <dbReference type="SAM" id="SignalP"/>
    </source>
</evidence>
<dbReference type="EMBL" id="AP006841">
    <property type="protein sequence ID" value="BAD46955.1"/>
    <property type="molecule type" value="Genomic_DNA"/>
</dbReference>
<feature type="chain" id="PRO_5004267404" description="Transmembrane protein" evidence="2">
    <location>
        <begin position="26"/>
        <end position="101"/>
    </location>
</feature>
<dbReference type="HOGENOM" id="CLU_2285763_0_0_10"/>
<keyword evidence="1" id="KW-0472">Membrane</keyword>
<protein>
    <recommendedName>
        <fullName evidence="5">Transmembrane protein</fullName>
    </recommendedName>
</protein>
<name>Q64ZX1_BACFR</name>
<gene>
    <name evidence="3" type="ordered locus">BF0206</name>
</gene>
<evidence type="ECO:0000313" key="4">
    <source>
        <dbReference type="Proteomes" id="UP000002197"/>
    </source>
</evidence>
<dbReference type="STRING" id="295405.BF0206"/>
<dbReference type="KEGG" id="bfr:BF0206"/>
<keyword evidence="2" id="KW-0732">Signal</keyword>
<accession>Q64ZX1</accession>